<dbReference type="Pfam" id="PF09826">
    <property type="entry name" value="Beta_propel"/>
    <property type="match status" value="1"/>
</dbReference>
<evidence type="ECO:0000313" key="4">
    <source>
        <dbReference type="Proteomes" id="UP000295444"/>
    </source>
</evidence>
<dbReference type="SUPFAM" id="SSF82171">
    <property type="entry name" value="DPP6 N-terminal domain-like"/>
    <property type="match status" value="1"/>
</dbReference>
<protein>
    <submittedName>
        <fullName evidence="3">Putative secreted protein with C-terminal beta-propeller domain</fullName>
    </submittedName>
</protein>
<comment type="caution">
    <text evidence="3">The sequence shown here is derived from an EMBL/GenBank/DDBJ whole genome shotgun (WGS) entry which is preliminary data.</text>
</comment>
<proteinExistence type="predicted"/>
<organism evidence="3 4">
    <name type="scientific">Labedaea rhizosphaerae</name>
    <dbReference type="NCBI Taxonomy" id="598644"/>
    <lineage>
        <taxon>Bacteria</taxon>
        <taxon>Bacillati</taxon>
        <taxon>Actinomycetota</taxon>
        <taxon>Actinomycetes</taxon>
        <taxon>Pseudonocardiales</taxon>
        <taxon>Pseudonocardiaceae</taxon>
        <taxon>Labedaea</taxon>
    </lineage>
</organism>
<feature type="region of interest" description="Disordered" evidence="1">
    <location>
        <begin position="89"/>
        <end position="136"/>
    </location>
</feature>
<dbReference type="PIRSF" id="PIRSF006425">
    <property type="entry name" value="UCP006425_WD40"/>
    <property type="match status" value="1"/>
</dbReference>
<evidence type="ECO:0000256" key="1">
    <source>
        <dbReference type="SAM" id="MobiDB-lite"/>
    </source>
</evidence>
<dbReference type="Proteomes" id="UP000295444">
    <property type="component" value="Unassembled WGS sequence"/>
</dbReference>
<accession>A0A4R6RY48</accession>
<name>A0A4R6RY48_LABRH</name>
<sequence>MERVSGLWRLGTVAAVGVAGIAVVVALNNGGPATTPGVAGPVVTRGSISLAGYDSCDAALQNLREAARPYVGPYGFGGEYAIADSGGAEVAPVPAPRVPQGSAATPNSGEGSGDAKAAAPEHSTTNVHEAGVDEPDLVKTDGARVVSVVDGTLRVVDAATHKLTGSAKLPQGNATGLLLDGNRVLVVLGAYLGDGGIAKPAPGPDGGYVGPYGGAASLVLADISDGVRVLGSLDIDGSYVDARQTGHVARVVLRSAPTLKFDTPDGTAKPNAMRENNLRILDESTIDDWLPRYELTSGSKTTSGRLVDCDDISHPADFSGTSMLTVLTFDLTAELGTGDPVSIVADGDTVYGTGKNLYVADDHHLRPMPYGERFAPQAEKTVIYQFDTSGPGKPPYVASGTVSGSMLNQYSLGEFDGTLRVATTTGTDNAVSVLRRDGDQLVQLGRLDGLGQGERLQAARFLGDVGYVVTFRQTDPLYVIDLSDPRHPRKAGELKVNGYSAYLHDAGGGRLIGVGADATDGGQRTGLQVSVFDVHNPNAPTRVANYTVPQAWSQAEVDPHAFLYWPKTGTIVLPATSPESPAEQAVVLRLSGNTLSQTSTLAHPGANGPMQRSMVIGDDLWTVSGNGMLVSALNGLQQRAWIPFS</sequence>
<keyword evidence="2" id="KW-0472">Membrane</keyword>
<dbReference type="EMBL" id="SNXZ01000008">
    <property type="protein sequence ID" value="TDP92021.1"/>
    <property type="molecule type" value="Genomic_DNA"/>
</dbReference>
<gene>
    <name evidence="3" type="ORF">EV186_108234</name>
</gene>
<dbReference type="OrthoDB" id="9778998at2"/>
<dbReference type="InterPro" id="IPR014441">
    <property type="entry name" value="UCP006425_b-propeller"/>
</dbReference>
<evidence type="ECO:0000256" key="2">
    <source>
        <dbReference type="SAM" id="Phobius"/>
    </source>
</evidence>
<dbReference type="RefSeq" id="WP_133853575.1">
    <property type="nucleotide sequence ID" value="NZ_SNXZ01000008.1"/>
</dbReference>
<feature type="transmembrane region" description="Helical" evidence="2">
    <location>
        <begin position="7"/>
        <end position="27"/>
    </location>
</feature>
<reference evidence="3 4" key="1">
    <citation type="submission" date="2019-03" db="EMBL/GenBank/DDBJ databases">
        <title>Genomic Encyclopedia of Type Strains, Phase IV (KMG-IV): sequencing the most valuable type-strain genomes for metagenomic binning, comparative biology and taxonomic classification.</title>
        <authorList>
            <person name="Goeker M."/>
        </authorList>
    </citation>
    <scope>NUCLEOTIDE SEQUENCE [LARGE SCALE GENOMIC DNA]</scope>
    <source>
        <strain evidence="3 4">DSM 45361</strain>
    </source>
</reference>
<keyword evidence="2" id="KW-1133">Transmembrane helix</keyword>
<evidence type="ECO:0000313" key="3">
    <source>
        <dbReference type="EMBL" id="TDP92021.1"/>
    </source>
</evidence>
<keyword evidence="4" id="KW-1185">Reference proteome</keyword>
<keyword evidence="2" id="KW-0812">Transmembrane</keyword>
<dbReference type="AlphaFoldDB" id="A0A4R6RY48"/>
<dbReference type="InterPro" id="IPR019198">
    <property type="entry name" value="Beta_propeller_containing"/>
</dbReference>